<dbReference type="SMART" id="SM00896">
    <property type="entry name" value="FDX-ACB"/>
    <property type="match status" value="1"/>
</dbReference>
<dbReference type="SUPFAM" id="SSF50249">
    <property type="entry name" value="Nucleic acid-binding proteins"/>
    <property type="match status" value="1"/>
</dbReference>
<dbReference type="InterPro" id="IPR004532">
    <property type="entry name" value="Phe-tRNA-ligase_IIc_bsu_bact"/>
</dbReference>
<dbReference type="Gene3D" id="3.30.56.10">
    <property type="match status" value="2"/>
</dbReference>
<evidence type="ECO:0000256" key="15">
    <source>
        <dbReference type="HAMAP-Rule" id="MF_00283"/>
    </source>
</evidence>
<evidence type="ECO:0000256" key="10">
    <source>
        <dbReference type="ARBA" id="ARBA00022842"/>
    </source>
</evidence>
<dbReference type="GO" id="GO:0000287">
    <property type="term" value="F:magnesium ion binding"/>
    <property type="evidence" value="ECO:0007669"/>
    <property type="project" value="UniProtKB-UniRule"/>
</dbReference>
<comment type="similarity">
    <text evidence="2 15">Belongs to the phenylalanyl-tRNA synthetase beta subunit family. Type 1 subfamily.</text>
</comment>
<evidence type="ECO:0000256" key="16">
    <source>
        <dbReference type="PROSITE-ProRule" id="PRU00209"/>
    </source>
</evidence>
<dbReference type="InterPro" id="IPR020825">
    <property type="entry name" value="Phe-tRNA_synthase-like_B3/B4"/>
</dbReference>
<evidence type="ECO:0000256" key="5">
    <source>
        <dbReference type="ARBA" id="ARBA00022555"/>
    </source>
</evidence>
<keyword evidence="5 16" id="KW-0820">tRNA-binding</keyword>
<proteinExistence type="inferred from homology"/>
<organism evidence="20 21">
    <name type="scientific">Blastococcus aurantiacus</name>
    <dbReference type="NCBI Taxonomy" id="1550231"/>
    <lineage>
        <taxon>Bacteria</taxon>
        <taxon>Bacillati</taxon>
        <taxon>Actinomycetota</taxon>
        <taxon>Actinomycetes</taxon>
        <taxon>Geodermatophilales</taxon>
        <taxon>Geodermatophilaceae</taxon>
        <taxon>Blastococcus</taxon>
    </lineage>
</organism>
<dbReference type="InterPro" id="IPR033714">
    <property type="entry name" value="tRNA_bind_bactPheRS"/>
</dbReference>
<dbReference type="GO" id="GO:0009328">
    <property type="term" value="C:phenylalanine-tRNA ligase complex"/>
    <property type="evidence" value="ECO:0007669"/>
    <property type="project" value="TreeGrafter"/>
</dbReference>
<feature type="domain" description="FDX-ACB" evidence="18">
    <location>
        <begin position="737"/>
        <end position="830"/>
    </location>
</feature>
<dbReference type="Pfam" id="PF01588">
    <property type="entry name" value="tRNA_bind"/>
    <property type="match status" value="1"/>
</dbReference>
<dbReference type="Gene3D" id="3.30.930.10">
    <property type="entry name" value="Bira Bifunctional Protein, Domain 2"/>
    <property type="match status" value="1"/>
</dbReference>
<feature type="binding site" evidence="15">
    <location>
        <position position="477"/>
    </location>
    <ligand>
        <name>Mg(2+)</name>
        <dbReference type="ChEBI" id="CHEBI:18420"/>
        <note>shared with alpha subunit</note>
    </ligand>
</feature>
<dbReference type="PROSITE" id="PS51483">
    <property type="entry name" value="B5"/>
    <property type="match status" value="1"/>
</dbReference>
<dbReference type="InterPro" id="IPR005121">
    <property type="entry name" value="Fdx_antiC-bd"/>
</dbReference>
<dbReference type="InterPro" id="IPR009061">
    <property type="entry name" value="DNA-bd_dom_put_sf"/>
</dbReference>
<dbReference type="PANTHER" id="PTHR10947">
    <property type="entry name" value="PHENYLALANYL-TRNA SYNTHETASE BETA CHAIN AND LEUCINE-RICH REPEAT-CONTAINING PROTEIN 47"/>
    <property type="match status" value="1"/>
</dbReference>
<keyword evidence="12 15" id="KW-0648">Protein biosynthesis</keyword>
<keyword evidence="10 15" id="KW-0460">Magnesium</keyword>
<evidence type="ECO:0000256" key="11">
    <source>
        <dbReference type="ARBA" id="ARBA00022884"/>
    </source>
</evidence>
<dbReference type="SMART" id="SM00873">
    <property type="entry name" value="B3_4"/>
    <property type="match status" value="1"/>
</dbReference>
<dbReference type="SUPFAM" id="SSF55681">
    <property type="entry name" value="Class II aaRS and biotin synthetases"/>
    <property type="match status" value="1"/>
</dbReference>
<evidence type="ECO:0000256" key="2">
    <source>
        <dbReference type="ARBA" id="ARBA00008653"/>
    </source>
</evidence>
<dbReference type="FunFam" id="3.30.70.380:FF:000001">
    <property type="entry name" value="Phenylalanine--tRNA ligase beta subunit"/>
    <property type="match status" value="1"/>
</dbReference>
<dbReference type="Proteomes" id="UP000199406">
    <property type="component" value="Unassembled WGS sequence"/>
</dbReference>
<sequence length="831" mass="86736">MRVPIGWLAEYVDVPAGTSVEDLDTAFVRLGLEVEEIHRPEPVTGPLVVGKVLEIEELTGFKKPIRYCQVDVGEAGAGDGGRDVRGIVCGARNFAVGDTVVVALPGAVLPGGFEIASRKTYDRLSDGMICSVRELGLGEDHAGILVLGGEGADVPPPGTPAGPVTGLDDVVIELAVTPDRGYCLAMRGIAREMGTGLGAPWRDPGTVTPPAWSGAPAWQVSVDAPERCDRFSMLALEGLDPTASSPWWLRRRLTQAGIRSISLAVDVTNYVMLELGQPMHAFDRDRVTGPISVRLAREGERLETLDGTTRTLAAGDDLLITDDTGPIGLAAVMGGASTEIGDGTTSVLLEAAHWEPTGVARTARRHRLPSEAAKRFERGVDPEMTVAALARAAELLGQYGGATVVGGVVDVDTRGARPQIPLDVDRPARTAGVAYPPGQVVELLTAVGCAVDGDGSALQVTPPSWRPDLTDPADLVEEVVRLAGYDDIPSVLPTAPPGRGLTDVQRRRRAIGRALAETGFVEAPSYPFVGIPALDALGLAEDDERRAVVLVRNPLSEEEPALRTTLLPGLLATLARNVSRGQRDLALFEHGAVFPGGERTPAPIPGVEARPDDATLAAVLDAVPAQPWHVAVALAGNREPRGWWGQGRPAVWADAVEAARRVAAASGVELTVRAGERAPWHPGRCAELLVGDVVVGHAGELHPRVCAALELPARTSVMELDVDALPAAPVAVGPPISAFPPVLQDLALVVRDDVPSAAVAAALRAGAGELLESLRLFDVYTGAPVPAGSRSLAFALTLRAPDRTLTGEEAAAVRDAAVSAAAAATGAELRG</sequence>
<name>A0A1G7PEC3_9ACTN</name>
<evidence type="ECO:0000256" key="9">
    <source>
        <dbReference type="ARBA" id="ARBA00022840"/>
    </source>
</evidence>
<comment type="catalytic activity">
    <reaction evidence="14 15">
        <text>tRNA(Phe) + L-phenylalanine + ATP = L-phenylalanyl-tRNA(Phe) + AMP + diphosphate + H(+)</text>
        <dbReference type="Rhea" id="RHEA:19413"/>
        <dbReference type="Rhea" id="RHEA-COMP:9668"/>
        <dbReference type="Rhea" id="RHEA-COMP:9699"/>
        <dbReference type="ChEBI" id="CHEBI:15378"/>
        <dbReference type="ChEBI" id="CHEBI:30616"/>
        <dbReference type="ChEBI" id="CHEBI:33019"/>
        <dbReference type="ChEBI" id="CHEBI:58095"/>
        <dbReference type="ChEBI" id="CHEBI:78442"/>
        <dbReference type="ChEBI" id="CHEBI:78531"/>
        <dbReference type="ChEBI" id="CHEBI:456215"/>
        <dbReference type="EC" id="6.1.1.20"/>
    </reaction>
</comment>
<dbReference type="InterPro" id="IPR036690">
    <property type="entry name" value="Fdx_antiC-bd_sf"/>
</dbReference>
<dbReference type="NCBIfam" id="TIGR00472">
    <property type="entry name" value="pheT_bact"/>
    <property type="match status" value="1"/>
</dbReference>
<dbReference type="Pfam" id="PF03484">
    <property type="entry name" value="B5"/>
    <property type="match status" value="1"/>
</dbReference>
<feature type="binding site" evidence="15">
    <location>
        <position position="468"/>
    </location>
    <ligand>
        <name>Mg(2+)</name>
        <dbReference type="ChEBI" id="CHEBI:18420"/>
        <note>shared with alpha subunit</note>
    </ligand>
</feature>
<dbReference type="SUPFAM" id="SSF54991">
    <property type="entry name" value="Anticodon-binding domain of PheRS"/>
    <property type="match status" value="1"/>
</dbReference>
<dbReference type="GO" id="GO:0004826">
    <property type="term" value="F:phenylalanine-tRNA ligase activity"/>
    <property type="evidence" value="ECO:0007669"/>
    <property type="project" value="UniProtKB-UniRule"/>
</dbReference>
<dbReference type="AlphaFoldDB" id="A0A1G7PEC3"/>
<dbReference type="GO" id="GO:0000049">
    <property type="term" value="F:tRNA binding"/>
    <property type="evidence" value="ECO:0007669"/>
    <property type="project" value="UniProtKB-UniRule"/>
</dbReference>
<comment type="subunit">
    <text evidence="3 15">Tetramer of two alpha and two beta subunits.</text>
</comment>
<keyword evidence="9 15" id="KW-0067">ATP-binding</keyword>
<keyword evidence="13 15" id="KW-0030">Aminoacyl-tRNA synthetase</keyword>
<dbReference type="PROSITE" id="PS51447">
    <property type="entry name" value="FDX_ACB"/>
    <property type="match status" value="1"/>
</dbReference>
<reference evidence="21" key="1">
    <citation type="submission" date="2016-10" db="EMBL/GenBank/DDBJ databases">
        <authorList>
            <person name="Varghese N."/>
            <person name="Submissions S."/>
        </authorList>
    </citation>
    <scope>NUCLEOTIDE SEQUENCE [LARGE SCALE GENOMIC DNA]</scope>
    <source>
        <strain evidence="21">DSM 44268</strain>
    </source>
</reference>
<dbReference type="InterPro" id="IPR005147">
    <property type="entry name" value="tRNA_synthase_B5-dom"/>
</dbReference>
<evidence type="ECO:0000259" key="17">
    <source>
        <dbReference type="PROSITE" id="PS50886"/>
    </source>
</evidence>
<dbReference type="Gene3D" id="2.40.50.140">
    <property type="entry name" value="Nucleic acid-binding proteins"/>
    <property type="match status" value="1"/>
</dbReference>
<dbReference type="Gene3D" id="3.50.40.10">
    <property type="entry name" value="Phenylalanyl-trna Synthetase, Chain B, domain 3"/>
    <property type="match status" value="1"/>
</dbReference>
<dbReference type="InterPro" id="IPR041616">
    <property type="entry name" value="PheRS_beta_core"/>
</dbReference>
<protein>
    <recommendedName>
        <fullName evidence="15">Phenylalanine--tRNA ligase beta subunit</fullName>
        <ecNumber evidence="15">6.1.1.20</ecNumber>
    </recommendedName>
    <alternativeName>
        <fullName evidence="15">Phenylalanyl-tRNA synthetase beta subunit</fullName>
        <shortName evidence="15">PheRS</shortName>
    </alternativeName>
</protein>
<feature type="domain" description="B5" evidence="19">
    <location>
        <begin position="415"/>
        <end position="490"/>
    </location>
</feature>
<dbReference type="Pfam" id="PF03147">
    <property type="entry name" value="FDX-ACB"/>
    <property type="match status" value="1"/>
</dbReference>
<evidence type="ECO:0000256" key="6">
    <source>
        <dbReference type="ARBA" id="ARBA00022598"/>
    </source>
</evidence>
<dbReference type="GO" id="GO:0005524">
    <property type="term" value="F:ATP binding"/>
    <property type="evidence" value="ECO:0007669"/>
    <property type="project" value="UniProtKB-UniRule"/>
</dbReference>
<dbReference type="FunFam" id="3.50.40.10:FF:000001">
    <property type="entry name" value="Phenylalanine--tRNA ligase beta subunit"/>
    <property type="match status" value="1"/>
</dbReference>
<dbReference type="PANTHER" id="PTHR10947:SF0">
    <property type="entry name" value="PHENYLALANINE--TRNA LIGASE BETA SUBUNIT"/>
    <property type="match status" value="1"/>
</dbReference>
<dbReference type="SUPFAM" id="SSF46955">
    <property type="entry name" value="Putative DNA-binding domain"/>
    <property type="match status" value="1"/>
</dbReference>
<keyword evidence="6 15" id="KW-0436">Ligase</keyword>
<dbReference type="Gene3D" id="3.30.70.380">
    <property type="entry name" value="Ferrodoxin-fold anticodon-binding domain"/>
    <property type="match status" value="1"/>
</dbReference>
<evidence type="ECO:0000313" key="20">
    <source>
        <dbReference type="EMBL" id="SDF84537.1"/>
    </source>
</evidence>
<feature type="binding site" evidence="15">
    <location>
        <position position="474"/>
    </location>
    <ligand>
        <name>Mg(2+)</name>
        <dbReference type="ChEBI" id="CHEBI:18420"/>
        <note>shared with alpha subunit</note>
    </ligand>
</feature>
<dbReference type="CDD" id="cd02796">
    <property type="entry name" value="tRNA_bind_bactPheRS"/>
    <property type="match status" value="1"/>
</dbReference>
<dbReference type="PROSITE" id="PS50886">
    <property type="entry name" value="TRBD"/>
    <property type="match status" value="1"/>
</dbReference>
<dbReference type="InterPro" id="IPR005146">
    <property type="entry name" value="B3/B4_tRNA-bd"/>
</dbReference>
<dbReference type="CDD" id="cd00769">
    <property type="entry name" value="PheRS_beta_core"/>
    <property type="match status" value="1"/>
</dbReference>
<keyword evidence="21" id="KW-1185">Reference proteome</keyword>
<evidence type="ECO:0000256" key="13">
    <source>
        <dbReference type="ARBA" id="ARBA00023146"/>
    </source>
</evidence>
<feature type="binding site" evidence="15">
    <location>
        <position position="478"/>
    </location>
    <ligand>
        <name>Mg(2+)</name>
        <dbReference type="ChEBI" id="CHEBI:18420"/>
        <note>shared with alpha subunit</note>
    </ligand>
</feature>
<evidence type="ECO:0000256" key="1">
    <source>
        <dbReference type="ARBA" id="ARBA00004496"/>
    </source>
</evidence>
<dbReference type="STRING" id="1550231.SAMN05660662_3611"/>
<evidence type="ECO:0000256" key="14">
    <source>
        <dbReference type="ARBA" id="ARBA00049255"/>
    </source>
</evidence>
<keyword evidence="4 15" id="KW-0963">Cytoplasm</keyword>
<comment type="subcellular location">
    <subcellularLocation>
        <location evidence="1 15">Cytoplasm</location>
    </subcellularLocation>
</comment>
<comment type="cofactor">
    <cofactor evidence="15">
        <name>Mg(2+)</name>
        <dbReference type="ChEBI" id="CHEBI:18420"/>
    </cofactor>
    <text evidence="15">Binds 2 magnesium ions per tetramer.</text>
</comment>
<dbReference type="SUPFAM" id="SSF56037">
    <property type="entry name" value="PheT/TilS domain"/>
    <property type="match status" value="1"/>
</dbReference>
<dbReference type="OrthoDB" id="9805455at2"/>
<evidence type="ECO:0000259" key="19">
    <source>
        <dbReference type="PROSITE" id="PS51483"/>
    </source>
</evidence>
<keyword evidence="7 15" id="KW-0479">Metal-binding</keyword>
<keyword evidence="8 15" id="KW-0547">Nucleotide-binding</keyword>
<evidence type="ECO:0000256" key="3">
    <source>
        <dbReference type="ARBA" id="ARBA00011209"/>
    </source>
</evidence>
<evidence type="ECO:0000313" key="21">
    <source>
        <dbReference type="Proteomes" id="UP000199406"/>
    </source>
</evidence>
<evidence type="ECO:0000256" key="8">
    <source>
        <dbReference type="ARBA" id="ARBA00022741"/>
    </source>
</evidence>
<feature type="domain" description="TRNA-binding" evidence="17">
    <location>
        <begin position="41"/>
        <end position="162"/>
    </location>
</feature>
<dbReference type="InterPro" id="IPR045864">
    <property type="entry name" value="aa-tRNA-synth_II/BPL/LPL"/>
</dbReference>
<dbReference type="InterPro" id="IPR012340">
    <property type="entry name" value="NA-bd_OB-fold"/>
</dbReference>
<dbReference type="GO" id="GO:0006432">
    <property type="term" value="P:phenylalanyl-tRNA aminoacylation"/>
    <property type="evidence" value="ECO:0007669"/>
    <property type="project" value="UniProtKB-UniRule"/>
</dbReference>
<dbReference type="HAMAP" id="MF_00283">
    <property type="entry name" value="Phe_tRNA_synth_beta1"/>
    <property type="match status" value="1"/>
</dbReference>
<dbReference type="InterPro" id="IPR045060">
    <property type="entry name" value="Phe-tRNA-ligase_IIc_bsu"/>
</dbReference>
<dbReference type="SMART" id="SM00874">
    <property type="entry name" value="B5"/>
    <property type="match status" value="1"/>
</dbReference>
<dbReference type="FunFam" id="3.30.930.10:FF:000130">
    <property type="entry name" value="Phenylalanine--tRNA ligase beta subunit"/>
    <property type="match status" value="1"/>
</dbReference>
<dbReference type="EMBL" id="FNBT01000007">
    <property type="protein sequence ID" value="SDF84537.1"/>
    <property type="molecule type" value="Genomic_DNA"/>
</dbReference>
<keyword evidence="11 16" id="KW-0694">RNA-binding</keyword>
<evidence type="ECO:0000259" key="18">
    <source>
        <dbReference type="PROSITE" id="PS51447"/>
    </source>
</evidence>
<dbReference type="InterPro" id="IPR002547">
    <property type="entry name" value="tRNA-bd_dom"/>
</dbReference>
<dbReference type="Pfam" id="PF03483">
    <property type="entry name" value="B3_4"/>
    <property type="match status" value="1"/>
</dbReference>
<evidence type="ECO:0000256" key="12">
    <source>
        <dbReference type="ARBA" id="ARBA00022917"/>
    </source>
</evidence>
<accession>A0A1G7PEC3</accession>
<dbReference type="Pfam" id="PF17759">
    <property type="entry name" value="tRNA_synthFbeta"/>
    <property type="match status" value="1"/>
</dbReference>
<dbReference type="EC" id="6.1.1.20" evidence="15"/>
<gene>
    <name evidence="15" type="primary">pheT</name>
    <name evidence="20" type="ORF">SAMN05660662_3611</name>
</gene>
<evidence type="ECO:0000256" key="7">
    <source>
        <dbReference type="ARBA" id="ARBA00022723"/>
    </source>
</evidence>
<evidence type="ECO:0000256" key="4">
    <source>
        <dbReference type="ARBA" id="ARBA00022490"/>
    </source>
</evidence>
<dbReference type="RefSeq" id="WP_091769840.1">
    <property type="nucleotide sequence ID" value="NZ_FNBT01000007.1"/>
</dbReference>